<evidence type="ECO:0000313" key="2">
    <source>
        <dbReference type="EMBL" id="VEU74676.1"/>
    </source>
</evidence>
<evidence type="ECO:0008006" key="4">
    <source>
        <dbReference type="Google" id="ProtNLM"/>
    </source>
</evidence>
<dbReference type="AlphaFoldDB" id="A0A449B269"/>
<keyword evidence="3" id="KW-1185">Reference proteome</keyword>
<feature type="transmembrane region" description="Helical" evidence="1">
    <location>
        <begin position="6"/>
        <end position="29"/>
    </location>
</feature>
<evidence type="ECO:0000256" key="1">
    <source>
        <dbReference type="SAM" id="Phobius"/>
    </source>
</evidence>
<dbReference type="EMBL" id="LR215036">
    <property type="protein sequence ID" value="VEU74676.1"/>
    <property type="molecule type" value="Genomic_DNA"/>
</dbReference>
<reference evidence="2 3" key="1">
    <citation type="submission" date="2019-01" db="EMBL/GenBank/DDBJ databases">
        <authorList>
            <consortium name="Pathogen Informatics"/>
        </authorList>
    </citation>
    <scope>NUCLEOTIDE SEQUENCE [LARGE SCALE GENOMIC DNA]</scope>
    <source>
        <strain evidence="2 3">NCTC10181</strain>
    </source>
</reference>
<protein>
    <recommendedName>
        <fullName evidence="4">NERD domain-containing protein</fullName>
    </recommendedName>
</protein>
<evidence type="ECO:0000313" key="3">
    <source>
        <dbReference type="Proteomes" id="UP000290985"/>
    </source>
</evidence>
<dbReference type="OrthoDB" id="394229at2"/>
<organism evidence="2 3">
    <name type="scientific">Mycoplasmopsis citelli</name>
    <dbReference type="NCBI Taxonomy" id="171281"/>
    <lineage>
        <taxon>Bacteria</taxon>
        <taxon>Bacillati</taxon>
        <taxon>Mycoplasmatota</taxon>
        <taxon>Mycoplasmoidales</taxon>
        <taxon>Metamycoplasmataceae</taxon>
        <taxon>Mycoplasmopsis</taxon>
    </lineage>
</organism>
<keyword evidence="1" id="KW-0812">Transmembrane</keyword>
<sequence>MNFLTLTTIILSSILVLILIAVIIWRIYLKITKKVIYKSNNIGHTTKDTIDKLRILNSLNNAFVLSNILVKNPFSKNKYTLFSGIVICKSKIYVLSDLIKDTQNKIEINDNGIYVLKNKKWIKKDKWETNWLNQMSGWLNRRFKNNYEVVIFIDENLNLEQIDNQTRYRCMNINELNEEILENNDQNLHIEKVIDIFLKNNLFKGNSNK</sequence>
<dbReference type="KEGG" id="mcit:NCTC10181_00534"/>
<keyword evidence="1" id="KW-0472">Membrane</keyword>
<proteinExistence type="predicted"/>
<dbReference type="Proteomes" id="UP000290985">
    <property type="component" value="Chromosome"/>
</dbReference>
<gene>
    <name evidence="2" type="ORF">NCTC10181_00534</name>
</gene>
<dbReference type="RefSeq" id="WP_129725485.1">
    <property type="nucleotide sequence ID" value="NZ_LR215036.1"/>
</dbReference>
<keyword evidence="1" id="KW-1133">Transmembrane helix</keyword>
<accession>A0A449B269</accession>
<name>A0A449B269_9BACT</name>